<dbReference type="GO" id="GO:0019843">
    <property type="term" value="F:rRNA binding"/>
    <property type="evidence" value="ECO:0007669"/>
    <property type="project" value="InterPro"/>
</dbReference>
<dbReference type="PROSITE" id="PS00586">
    <property type="entry name" value="RIBOSOMAL_L16_1"/>
    <property type="match status" value="1"/>
</dbReference>
<dbReference type="InterPro" id="IPR016180">
    <property type="entry name" value="Ribosomal_uL16_dom"/>
</dbReference>
<keyword evidence="6 7" id="KW-0150">Chloroplast</keyword>
<evidence type="ECO:0000256" key="6">
    <source>
        <dbReference type="RuleBase" id="RU004415"/>
    </source>
</evidence>
<dbReference type="InterPro" id="IPR000114">
    <property type="entry name" value="Ribosomal_uL16_bact-type"/>
</dbReference>
<reference evidence="7" key="1">
    <citation type="journal article" date="2018" name="Am. J. Bot.">
        <title>Order-level fern plastome phylogenomics: new insights from Hymenophyllales.</title>
        <authorList>
            <person name="Kuo L.Y."/>
            <person name="Qi X."/>
            <person name="Ma H."/>
            <person name="Li F.W."/>
        </authorList>
    </citation>
    <scope>NUCLEOTIDE SEQUENCE</scope>
</reference>
<keyword evidence="3 4" id="KW-0687">Ribonucleoprotein</keyword>
<dbReference type="EMBL" id="MH265124">
    <property type="protein sequence ID" value="AXZ96972.1"/>
    <property type="molecule type" value="Genomic_DNA"/>
</dbReference>
<accession>A0A385KPC0</accession>
<gene>
    <name evidence="4 7" type="primary">rpl16</name>
</gene>
<dbReference type="InterPro" id="IPR047873">
    <property type="entry name" value="Ribosomal_uL16"/>
</dbReference>
<comment type="similarity">
    <text evidence="1 4 5">Belongs to the universal ribosomal protein uL16 family.</text>
</comment>
<dbReference type="InterPro" id="IPR036920">
    <property type="entry name" value="Ribosomal_uL16_sf"/>
</dbReference>
<dbReference type="PANTHER" id="PTHR12220">
    <property type="entry name" value="50S/60S RIBOSOMAL PROTEIN L16"/>
    <property type="match status" value="1"/>
</dbReference>
<dbReference type="Pfam" id="PF00252">
    <property type="entry name" value="Ribosomal_L16"/>
    <property type="match status" value="1"/>
</dbReference>
<evidence type="ECO:0000256" key="1">
    <source>
        <dbReference type="ARBA" id="ARBA00008931"/>
    </source>
</evidence>
<dbReference type="GO" id="GO:0005762">
    <property type="term" value="C:mitochondrial large ribosomal subunit"/>
    <property type="evidence" value="ECO:0007669"/>
    <property type="project" value="TreeGrafter"/>
</dbReference>
<sequence>MLSPKRTKFRKQHRGRLRGISTRGNRVSFGIFALQALEPAWVTARQIESGRRAITRYVRRGGKLWIRIFPDKPISMRPAETRMGSGKGSPEYWVSVVKPGRILYEISGVSENIARAAMKIASYKLPIRTQTVTPTEWNADTKENKDIKNKKEKS</sequence>
<evidence type="ECO:0000313" key="7">
    <source>
        <dbReference type="EMBL" id="AXZ96972.1"/>
    </source>
</evidence>
<geneLocation type="chloroplast" evidence="7"/>
<dbReference type="AlphaFoldDB" id="A0A385KPC0"/>
<organism evidence="7">
    <name type="scientific">Hymenophyllum holochilum</name>
    <dbReference type="NCBI Taxonomy" id="2137820"/>
    <lineage>
        <taxon>Eukaryota</taxon>
        <taxon>Viridiplantae</taxon>
        <taxon>Streptophyta</taxon>
        <taxon>Embryophyta</taxon>
        <taxon>Tracheophyta</taxon>
        <taxon>Polypodiopsida</taxon>
        <taxon>Polypodiidae</taxon>
        <taxon>Hymenophyllales</taxon>
        <taxon>Hymenophyllaceae</taxon>
        <taxon>Hymenophylloideae</taxon>
        <taxon>Hymenophyllum</taxon>
    </lineage>
</organism>
<name>A0A385KPC0_9MONI</name>
<evidence type="ECO:0000256" key="4">
    <source>
        <dbReference type="HAMAP-Rule" id="MF_01342"/>
    </source>
</evidence>
<dbReference type="NCBIfam" id="TIGR01164">
    <property type="entry name" value="rplP_bact"/>
    <property type="match status" value="1"/>
</dbReference>
<keyword evidence="6 7" id="KW-0934">Plastid</keyword>
<dbReference type="InterPro" id="IPR020798">
    <property type="entry name" value="Ribosomal_uL16_CS"/>
</dbReference>
<dbReference type="GeneID" id="38333030"/>
<dbReference type="GO" id="GO:0009507">
    <property type="term" value="C:chloroplast"/>
    <property type="evidence" value="ECO:0007669"/>
    <property type="project" value="UniProtKB-SubCell"/>
</dbReference>
<evidence type="ECO:0000256" key="2">
    <source>
        <dbReference type="ARBA" id="ARBA00022980"/>
    </source>
</evidence>
<evidence type="ECO:0000256" key="3">
    <source>
        <dbReference type="ARBA" id="ARBA00023274"/>
    </source>
</evidence>
<dbReference type="FunFam" id="3.90.1170.10:FF:000001">
    <property type="entry name" value="50S ribosomal protein L16"/>
    <property type="match status" value="1"/>
</dbReference>
<evidence type="ECO:0000256" key="5">
    <source>
        <dbReference type="RuleBase" id="RU004413"/>
    </source>
</evidence>
<comment type="subcellular location">
    <subcellularLocation>
        <location evidence="4 6">Plastid</location>
        <location evidence="4 6">Chloroplast</location>
    </subcellularLocation>
</comment>
<dbReference type="PROSITE" id="PS00701">
    <property type="entry name" value="RIBOSOMAL_L16_2"/>
    <property type="match status" value="1"/>
</dbReference>
<dbReference type="SUPFAM" id="SSF54686">
    <property type="entry name" value="Ribosomal protein L16p/L10e"/>
    <property type="match status" value="1"/>
</dbReference>
<proteinExistence type="inferred from homology"/>
<dbReference type="GO" id="GO:0003735">
    <property type="term" value="F:structural constituent of ribosome"/>
    <property type="evidence" value="ECO:0007669"/>
    <property type="project" value="InterPro"/>
</dbReference>
<dbReference type="RefSeq" id="YP_009531921.1">
    <property type="nucleotide sequence ID" value="NC_039753.1"/>
</dbReference>
<dbReference type="CDD" id="cd01433">
    <property type="entry name" value="Ribosomal_L16_L10e"/>
    <property type="match status" value="1"/>
</dbReference>
<protein>
    <recommendedName>
        <fullName evidence="4">Large ribosomal subunit protein uL16c</fullName>
    </recommendedName>
</protein>
<dbReference type="PANTHER" id="PTHR12220:SF13">
    <property type="entry name" value="LARGE RIBOSOMAL SUBUNIT PROTEIN UL16M"/>
    <property type="match status" value="1"/>
</dbReference>
<comment type="subunit">
    <text evidence="4 6">Part of the 50S ribosomal subunit.</text>
</comment>
<keyword evidence="2 4" id="KW-0689">Ribosomal protein</keyword>
<dbReference type="PRINTS" id="PR00060">
    <property type="entry name" value="RIBOSOMALL16"/>
</dbReference>
<dbReference type="GO" id="GO:0032543">
    <property type="term" value="P:mitochondrial translation"/>
    <property type="evidence" value="ECO:0007669"/>
    <property type="project" value="TreeGrafter"/>
</dbReference>
<dbReference type="HAMAP" id="MF_01342">
    <property type="entry name" value="Ribosomal_uL16"/>
    <property type="match status" value="1"/>
</dbReference>
<dbReference type="Gene3D" id="3.90.1170.10">
    <property type="entry name" value="Ribosomal protein L10e/L16"/>
    <property type="match status" value="1"/>
</dbReference>